<dbReference type="InterPro" id="IPR018376">
    <property type="entry name" value="Enoyl-CoA_hyd/isom_CS"/>
</dbReference>
<accession>A0ABD6BLZ8</accession>
<reference evidence="3 4" key="1">
    <citation type="journal article" date="2019" name="Int. J. Syst. Evol. Microbiol.">
        <title>The Global Catalogue of Microorganisms (GCM) 10K type strain sequencing project: providing services to taxonomists for standard genome sequencing and annotation.</title>
        <authorList>
            <consortium name="The Broad Institute Genomics Platform"/>
            <consortium name="The Broad Institute Genome Sequencing Center for Infectious Disease"/>
            <person name="Wu L."/>
            <person name="Ma J."/>
        </authorList>
    </citation>
    <scope>NUCLEOTIDE SEQUENCE [LARGE SCALE GENOMIC DNA]</scope>
    <source>
        <strain evidence="3 4">CGMCC 1.12859</strain>
    </source>
</reference>
<dbReference type="RefSeq" id="WP_267645431.1">
    <property type="nucleotide sequence ID" value="NZ_JANHGR010000001.1"/>
</dbReference>
<dbReference type="PANTHER" id="PTHR11941:SF54">
    <property type="entry name" value="ENOYL-COA HYDRATASE, MITOCHONDRIAL"/>
    <property type="match status" value="1"/>
</dbReference>
<dbReference type="PANTHER" id="PTHR11941">
    <property type="entry name" value="ENOYL-COA HYDRATASE-RELATED"/>
    <property type="match status" value="1"/>
</dbReference>
<evidence type="ECO:0000256" key="2">
    <source>
        <dbReference type="RuleBase" id="RU003707"/>
    </source>
</evidence>
<evidence type="ECO:0000256" key="1">
    <source>
        <dbReference type="ARBA" id="ARBA00005254"/>
    </source>
</evidence>
<comment type="caution">
    <text evidence="3">The sequence shown here is derived from an EMBL/GenBank/DDBJ whole genome shotgun (WGS) entry which is preliminary data.</text>
</comment>
<proteinExistence type="inferred from homology"/>
<dbReference type="InterPro" id="IPR001753">
    <property type="entry name" value="Enoyl-CoA_hydra/iso"/>
</dbReference>
<gene>
    <name evidence="3" type="ORF">ACFSAU_01505</name>
</gene>
<dbReference type="EMBL" id="JBHUCZ010000001">
    <property type="protein sequence ID" value="MFD1566159.1"/>
    <property type="molecule type" value="Genomic_DNA"/>
</dbReference>
<dbReference type="Proteomes" id="UP001597139">
    <property type="component" value="Unassembled WGS sequence"/>
</dbReference>
<dbReference type="Pfam" id="PF00378">
    <property type="entry name" value="ECH_1"/>
    <property type="match status" value="1"/>
</dbReference>
<organism evidence="3 4">
    <name type="scientific">Halolamina litorea</name>
    <dbReference type="NCBI Taxonomy" id="1515593"/>
    <lineage>
        <taxon>Archaea</taxon>
        <taxon>Methanobacteriati</taxon>
        <taxon>Methanobacteriota</taxon>
        <taxon>Stenosarchaea group</taxon>
        <taxon>Halobacteria</taxon>
        <taxon>Halobacteriales</taxon>
        <taxon>Haloferacaceae</taxon>
    </lineage>
</organism>
<evidence type="ECO:0000313" key="4">
    <source>
        <dbReference type="Proteomes" id="UP001597139"/>
    </source>
</evidence>
<comment type="similarity">
    <text evidence="1 2">Belongs to the enoyl-CoA hydratase/isomerase family.</text>
</comment>
<dbReference type="SUPFAM" id="SSF52096">
    <property type="entry name" value="ClpP/crotonase"/>
    <property type="match status" value="1"/>
</dbReference>
<protein>
    <submittedName>
        <fullName evidence="3">Enoyl-CoA hydratase/isomerase family protein</fullName>
    </submittedName>
</protein>
<name>A0ABD6BLZ8_9EURY</name>
<dbReference type="AlphaFoldDB" id="A0ABD6BLZ8"/>
<dbReference type="PROSITE" id="PS00166">
    <property type="entry name" value="ENOYL_COA_HYDRATASE"/>
    <property type="match status" value="1"/>
</dbReference>
<keyword evidence="4" id="KW-1185">Reference proteome</keyword>
<dbReference type="CDD" id="cd06558">
    <property type="entry name" value="crotonase-like"/>
    <property type="match status" value="1"/>
</dbReference>
<dbReference type="InterPro" id="IPR029045">
    <property type="entry name" value="ClpP/crotonase-like_dom_sf"/>
</dbReference>
<dbReference type="GO" id="GO:0003824">
    <property type="term" value="F:catalytic activity"/>
    <property type="evidence" value="ECO:0007669"/>
    <property type="project" value="UniProtKB-ARBA"/>
</dbReference>
<evidence type="ECO:0000313" key="3">
    <source>
        <dbReference type="EMBL" id="MFD1566159.1"/>
    </source>
</evidence>
<dbReference type="Gene3D" id="3.90.226.10">
    <property type="entry name" value="2-enoyl-CoA Hydratase, Chain A, domain 1"/>
    <property type="match status" value="1"/>
</dbReference>
<sequence length="256" mass="27626">MEYGPFRHLRVAVEDGVATLTMDRPERHNALNAATLRDLDRAFAEVETDDSVEAAVVEGAGEEAFSAGADLEEYAGETTDHDRAAKERQHERFRAPHDCSVPTVAKVDGYCVGGGLVLALYCDLRIASGRSTFGLPTAAVGMLPTGGATRRLVDAVGETTAKELVFTAERIDAARAREVGLVTETVPAADLDDRVDDLVASMAEVGSEALGRAKRSINAAVAAPDPGIAREREASLWWAQFERPERRDRVESFLEE</sequence>